<evidence type="ECO:0000313" key="1">
    <source>
        <dbReference type="EMBL" id="UTZ34840.1"/>
    </source>
</evidence>
<geneLocation type="plasmid" evidence="1 2">
    <name>unnamed1</name>
</geneLocation>
<reference evidence="1" key="1">
    <citation type="submission" date="2020-03" db="EMBL/GenBank/DDBJ databases">
        <title>Five strains of Vibrio campbellii isolated from Mariana Trench.</title>
        <authorList>
            <person name="Liang J."/>
            <person name="Zhang X.-H."/>
        </authorList>
    </citation>
    <scope>NUCLEOTIDE SEQUENCE</scope>
    <source>
        <strain evidence="1">LJC013</strain>
        <plasmid evidence="1">unnamed1</plasmid>
    </source>
</reference>
<organism evidence="1 2">
    <name type="scientific">Vibrio campbellii</name>
    <dbReference type="NCBI Taxonomy" id="680"/>
    <lineage>
        <taxon>Bacteria</taxon>
        <taxon>Pseudomonadati</taxon>
        <taxon>Pseudomonadota</taxon>
        <taxon>Gammaproteobacteria</taxon>
        <taxon>Vibrionales</taxon>
        <taxon>Vibrionaceae</taxon>
        <taxon>Vibrio</taxon>
    </lineage>
</organism>
<protein>
    <submittedName>
        <fullName evidence="1">Uncharacterized protein</fullName>
    </submittedName>
</protein>
<dbReference type="EMBL" id="CP050472">
    <property type="protein sequence ID" value="UTZ34840.1"/>
    <property type="molecule type" value="Genomic_DNA"/>
</dbReference>
<gene>
    <name evidence="1" type="ORF">HB762_26635</name>
</gene>
<keyword evidence="1" id="KW-0614">Plasmid</keyword>
<accession>A0ABY5IKK3</accession>
<sequence>MGNSVIVNMLNGKMNINKNLTAYGICIPKEEINDALQVLRTNEKFSLAMLEHQLIKRGIPHHGGANGKKGYIANRVADRIIQKLKREGHIKYSNERVWQWSANV</sequence>
<dbReference type="Proteomes" id="UP001059912">
    <property type="component" value="Plasmid unnamed1"/>
</dbReference>
<dbReference type="RefSeq" id="WP_255905221.1">
    <property type="nucleotide sequence ID" value="NZ_CP050472.1"/>
</dbReference>
<name>A0ABY5IKK3_9VIBR</name>
<evidence type="ECO:0000313" key="2">
    <source>
        <dbReference type="Proteomes" id="UP001059912"/>
    </source>
</evidence>
<proteinExistence type="predicted"/>
<keyword evidence="2" id="KW-1185">Reference proteome</keyword>